<dbReference type="GO" id="GO:0007166">
    <property type="term" value="P:cell surface receptor signaling pathway"/>
    <property type="evidence" value="ECO:0007669"/>
    <property type="project" value="InterPro"/>
</dbReference>
<keyword evidence="2 6" id="KW-0812">Transmembrane</keyword>
<name>A0AAV2IP44_LYMST</name>
<comment type="caution">
    <text evidence="9">The sequence shown here is derived from an EMBL/GenBank/DDBJ whole genome shotgun (WGS) entry which is preliminary data.</text>
</comment>
<dbReference type="GO" id="GO:0004930">
    <property type="term" value="F:G protein-coupled receptor activity"/>
    <property type="evidence" value="ECO:0007669"/>
    <property type="project" value="InterPro"/>
</dbReference>
<dbReference type="AlphaFoldDB" id="A0AAV2IP44"/>
<sequence length="159" mass="17940">RNTLLWTDRDCSTTTEGNTIIRCVCNHMSVYSLLMSLHEAHTKDIRLIILTKVGLSTSVVCFSITLGVFVYLFKEMKADVAVTHISLCGSLLISHLIFLLGIDATNNKLLCKAVAASLQYFLLTAQFSMMFEGIQLLSVIYFPFRTKSNWKFYLPIIFG</sequence>
<dbReference type="GO" id="GO:0005886">
    <property type="term" value="C:plasma membrane"/>
    <property type="evidence" value="ECO:0007669"/>
    <property type="project" value="TreeGrafter"/>
</dbReference>
<evidence type="ECO:0000256" key="6">
    <source>
        <dbReference type="SAM" id="Phobius"/>
    </source>
</evidence>
<evidence type="ECO:0000256" key="3">
    <source>
        <dbReference type="ARBA" id="ARBA00022989"/>
    </source>
</evidence>
<feature type="non-terminal residue" evidence="9">
    <location>
        <position position="1"/>
    </location>
</feature>
<accession>A0AAV2IP44</accession>
<dbReference type="Gene3D" id="1.20.1070.10">
    <property type="entry name" value="Rhodopsin 7-helix transmembrane proteins"/>
    <property type="match status" value="1"/>
</dbReference>
<gene>
    <name evidence="9" type="ORF">GSLYS_00021398001</name>
</gene>
<comment type="subcellular location">
    <subcellularLocation>
        <location evidence="1">Membrane</location>
        <topology evidence="1">Multi-pass membrane protein</topology>
    </subcellularLocation>
</comment>
<dbReference type="GO" id="GO:0007189">
    <property type="term" value="P:adenylate cyclase-activating G protein-coupled receptor signaling pathway"/>
    <property type="evidence" value="ECO:0007669"/>
    <property type="project" value="TreeGrafter"/>
</dbReference>
<reference evidence="9 10" key="1">
    <citation type="submission" date="2024-04" db="EMBL/GenBank/DDBJ databases">
        <authorList>
            <consortium name="Genoscope - CEA"/>
            <person name="William W."/>
        </authorList>
    </citation>
    <scope>NUCLEOTIDE SEQUENCE [LARGE SCALE GENOMIC DNA]</scope>
</reference>
<dbReference type="PANTHER" id="PTHR12011">
    <property type="entry name" value="ADHESION G-PROTEIN COUPLED RECEPTOR"/>
    <property type="match status" value="1"/>
</dbReference>
<dbReference type="EMBL" id="CAXITT010001164">
    <property type="protein sequence ID" value="CAL1548081.1"/>
    <property type="molecule type" value="Genomic_DNA"/>
</dbReference>
<keyword evidence="4 6" id="KW-0472">Membrane</keyword>
<evidence type="ECO:0000313" key="9">
    <source>
        <dbReference type="EMBL" id="CAL1548081.1"/>
    </source>
</evidence>
<feature type="transmembrane region" description="Helical" evidence="6">
    <location>
        <begin position="80"/>
        <end position="100"/>
    </location>
</feature>
<dbReference type="PROSITE" id="PS50221">
    <property type="entry name" value="GAIN_B"/>
    <property type="match status" value="1"/>
</dbReference>
<feature type="non-terminal residue" evidence="9">
    <location>
        <position position="159"/>
    </location>
</feature>
<feature type="transmembrane region" description="Helical" evidence="6">
    <location>
        <begin position="53"/>
        <end position="73"/>
    </location>
</feature>
<dbReference type="PROSITE" id="PS50261">
    <property type="entry name" value="G_PROTEIN_RECEP_F2_4"/>
    <property type="match status" value="1"/>
</dbReference>
<dbReference type="Proteomes" id="UP001497497">
    <property type="component" value="Unassembled WGS sequence"/>
</dbReference>
<feature type="transmembrane region" description="Helical" evidence="6">
    <location>
        <begin position="120"/>
        <end position="144"/>
    </location>
</feature>
<evidence type="ECO:0000256" key="4">
    <source>
        <dbReference type="ARBA" id="ARBA00023136"/>
    </source>
</evidence>
<proteinExistence type="predicted"/>
<dbReference type="InterPro" id="IPR057244">
    <property type="entry name" value="GAIN_B"/>
</dbReference>
<dbReference type="InterPro" id="IPR000832">
    <property type="entry name" value="GPCR_2_secretin-like"/>
</dbReference>
<feature type="domain" description="G-protein coupled receptors family 2 profile 2" evidence="8">
    <location>
        <begin position="47"/>
        <end position="159"/>
    </location>
</feature>
<dbReference type="PANTHER" id="PTHR12011:SF471">
    <property type="entry name" value="G-PROTEIN COUPLED RECEPTORS FAMILY 2 PROFILE 2 DOMAIN-CONTAINING PROTEIN"/>
    <property type="match status" value="1"/>
</dbReference>
<evidence type="ECO:0000313" key="10">
    <source>
        <dbReference type="Proteomes" id="UP001497497"/>
    </source>
</evidence>
<evidence type="ECO:0000259" key="8">
    <source>
        <dbReference type="PROSITE" id="PS50261"/>
    </source>
</evidence>
<evidence type="ECO:0000256" key="1">
    <source>
        <dbReference type="ARBA" id="ARBA00004141"/>
    </source>
</evidence>
<organism evidence="9 10">
    <name type="scientific">Lymnaea stagnalis</name>
    <name type="common">Great pond snail</name>
    <name type="synonym">Helix stagnalis</name>
    <dbReference type="NCBI Taxonomy" id="6523"/>
    <lineage>
        <taxon>Eukaryota</taxon>
        <taxon>Metazoa</taxon>
        <taxon>Spiralia</taxon>
        <taxon>Lophotrochozoa</taxon>
        <taxon>Mollusca</taxon>
        <taxon>Gastropoda</taxon>
        <taxon>Heterobranchia</taxon>
        <taxon>Euthyneura</taxon>
        <taxon>Panpulmonata</taxon>
        <taxon>Hygrophila</taxon>
        <taxon>Lymnaeoidea</taxon>
        <taxon>Lymnaeidae</taxon>
        <taxon>Lymnaea</taxon>
    </lineage>
</organism>
<keyword evidence="3 6" id="KW-1133">Transmembrane helix</keyword>
<evidence type="ECO:0000256" key="5">
    <source>
        <dbReference type="ARBA" id="ARBA00023157"/>
    </source>
</evidence>
<dbReference type="InterPro" id="IPR017981">
    <property type="entry name" value="GPCR_2-like_7TM"/>
</dbReference>
<dbReference type="Pfam" id="PF00002">
    <property type="entry name" value="7tm_2"/>
    <property type="match status" value="1"/>
</dbReference>
<keyword evidence="5" id="KW-1015">Disulfide bond</keyword>
<feature type="domain" description="GAIN-B" evidence="7">
    <location>
        <begin position="1"/>
        <end position="41"/>
    </location>
</feature>
<keyword evidence="10" id="KW-1185">Reference proteome</keyword>
<evidence type="ECO:0000256" key="2">
    <source>
        <dbReference type="ARBA" id="ARBA00022692"/>
    </source>
</evidence>
<evidence type="ECO:0000259" key="7">
    <source>
        <dbReference type="PROSITE" id="PS50221"/>
    </source>
</evidence>
<protein>
    <submittedName>
        <fullName evidence="9">Uncharacterized protein</fullName>
    </submittedName>
</protein>